<proteinExistence type="predicted"/>
<evidence type="ECO:0000313" key="3">
    <source>
        <dbReference type="Proteomes" id="UP001501710"/>
    </source>
</evidence>
<evidence type="ECO:0000313" key="2">
    <source>
        <dbReference type="EMBL" id="GAA4231986.1"/>
    </source>
</evidence>
<dbReference type="EMBL" id="BAABAS010000006">
    <property type="protein sequence ID" value="GAA4231986.1"/>
    <property type="molecule type" value="Genomic_DNA"/>
</dbReference>
<dbReference type="Proteomes" id="UP001501710">
    <property type="component" value="Unassembled WGS sequence"/>
</dbReference>
<protein>
    <submittedName>
        <fullName evidence="2">Uncharacterized protein</fullName>
    </submittedName>
</protein>
<sequence>MGLLGRFRRRAARQRGTALSPRGRHCVPTFREMHARMRTERAEAALLETEAQIHQEAKRYRRGARFIG</sequence>
<organism evidence="2 3">
    <name type="scientific">Actinomadura meridiana</name>
    <dbReference type="NCBI Taxonomy" id="559626"/>
    <lineage>
        <taxon>Bacteria</taxon>
        <taxon>Bacillati</taxon>
        <taxon>Actinomycetota</taxon>
        <taxon>Actinomycetes</taxon>
        <taxon>Streptosporangiales</taxon>
        <taxon>Thermomonosporaceae</taxon>
        <taxon>Actinomadura</taxon>
    </lineage>
</organism>
<keyword evidence="3" id="KW-1185">Reference proteome</keyword>
<evidence type="ECO:0000256" key="1">
    <source>
        <dbReference type="SAM" id="MobiDB-lite"/>
    </source>
</evidence>
<feature type="region of interest" description="Disordered" evidence="1">
    <location>
        <begin position="1"/>
        <end position="24"/>
    </location>
</feature>
<feature type="compositionally biased region" description="Basic residues" evidence="1">
    <location>
        <begin position="1"/>
        <end position="13"/>
    </location>
</feature>
<accession>A0ABP8C1E7</accession>
<name>A0ABP8C1E7_9ACTN</name>
<reference evidence="3" key="1">
    <citation type="journal article" date="2019" name="Int. J. Syst. Evol. Microbiol.">
        <title>The Global Catalogue of Microorganisms (GCM) 10K type strain sequencing project: providing services to taxonomists for standard genome sequencing and annotation.</title>
        <authorList>
            <consortium name="The Broad Institute Genomics Platform"/>
            <consortium name="The Broad Institute Genome Sequencing Center for Infectious Disease"/>
            <person name="Wu L."/>
            <person name="Ma J."/>
        </authorList>
    </citation>
    <scope>NUCLEOTIDE SEQUENCE [LARGE SCALE GENOMIC DNA]</scope>
    <source>
        <strain evidence="3">JCM 17440</strain>
    </source>
</reference>
<gene>
    <name evidence="2" type="ORF">GCM10022254_30700</name>
</gene>
<comment type="caution">
    <text evidence="2">The sequence shown here is derived from an EMBL/GenBank/DDBJ whole genome shotgun (WGS) entry which is preliminary data.</text>
</comment>